<dbReference type="SUPFAM" id="SSF53474">
    <property type="entry name" value="alpha/beta-Hydrolases"/>
    <property type="match status" value="1"/>
</dbReference>
<feature type="region of interest" description="Disordered" evidence="1">
    <location>
        <begin position="86"/>
        <end position="129"/>
    </location>
</feature>
<proteinExistence type="predicted"/>
<dbReference type="InterPro" id="IPR003034">
    <property type="entry name" value="SAP_dom"/>
</dbReference>
<dbReference type="InterPro" id="IPR002925">
    <property type="entry name" value="Dienelactn_hydro"/>
</dbReference>
<protein>
    <recommendedName>
        <fullName evidence="2">SAP domain-containing protein</fullName>
    </recommendedName>
</protein>
<dbReference type="PANTHER" id="PTHR17630">
    <property type="entry name" value="DIENELACTONE HYDROLASE"/>
    <property type="match status" value="1"/>
</dbReference>
<dbReference type="InterPro" id="IPR036361">
    <property type="entry name" value="SAP_dom_sf"/>
</dbReference>
<evidence type="ECO:0000256" key="1">
    <source>
        <dbReference type="SAM" id="MobiDB-lite"/>
    </source>
</evidence>
<keyword evidence="4" id="KW-1185">Reference proteome</keyword>
<evidence type="ECO:0000259" key="2">
    <source>
        <dbReference type="PROSITE" id="PS50800"/>
    </source>
</evidence>
<feature type="region of interest" description="Disordered" evidence="1">
    <location>
        <begin position="1"/>
        <end position="51"/>
    </location>
</feature>
<dbReference type="Pfam" id="PF02037">
    <property type="entry name" value="SAP"/>
    <property type="match status" value="1"/>
</dbReference>
<feature type="compositionally biased region" description="Acidic residues" evidence="1">
    <location>
        <begin position="95"/>
        <end position="108"/>
    </location>
</feature>
<accession>A0A1E7FU59</accession>
<dbReference type="SUPFAM" id="SSF68906">
    <property type="entry name" value="SAP domain"/>
    <property type="match status" value="1"/>
</dbReference>
<dbReference type="AlphaFoldDB" id="A0A1E7FU59"/>
<sequence length="667" mass="74664">MLSNDDDDDDDDDNNVIEEGSDDDDDDFEDDDEDVVSNFVDTDLNDDDDDFDNLDLKSLNKLTIPQLKQQLRLRGLKISGKKQDLISRLLPVNAADEDDDKTNEDESSSETTTEENKAEEKLPMPNTAESKAQKFAKEAGKDFIDVEAYLDDDEKGKDVKTSLPLDENKRTEEMDDNAPLSNPEVWGSEAKIVDDYEGRSPVVDGLSRTVIEFRGSNQTNVQAYVVASRDAMKPFLEGGRNRTITNSDPMRRLQEIQLKREVSEKRPVRMDDDQGLDEGDENGIYKEALHREFSDWGEYTVTGAQLSADEVQGVLILSDVYGPFTEATKALAEKIAFECQPVVCMVPDLFRENPWREDSTTPGFNEQGQDYEEWRAMHCDELRVSVDIRAAGTILREQYAVSSIVVWGTCFGGGRALEIAAGYLPGGKIMDVDGMIGPLPVMPEVVVAWYPTRYNAKLLFGPDRSKMLDICEKEGRNFAVMGIFAGKDTLEGATPSDVEQLKSLLEKDNRIKDHMIKSFPDQNHGFAHNVLGKDHDESELDRFVDDEFGGSGRVTINDGDADVACLLSTAFMETYSRKFLPTTGAPISTDEEELEWNAKESLDNHKDLPLEGRYIDPGDESQQDDLFDALRTMQDPDGSPELQIADDDNLETAYAKLLAGDENFQIF</sequence>
<dbReference type="OrthoDB" id="40634at2759"/>
<feature type="region of interest" description="Disordered" evidence="1">
    <location>
        <begin position="154"/>
        <end position="184"/>
    </location>
</feature>
<dbReference type="GO" id="GO:0016787">
    <property type="term" value="F:hydrolase activity"/>
    <property type="evidence" value="ECO:0007669"/>
    <property type="project" value="InterPro"/>
</dbReference>
<feature type="compositionally biased region" description="Acidic residues" evidence="1">
    <location>
        <begin position="1"/>
        <end position="35"/>
    </location>
</feature>
<feature type="compositionally biased region" description="Basic and acidic residues" evidence="1">
    <location>
        <begin position="154"/>
        <end position="172"/>
    </location>
</feature>
<name>A0A1E7FU59_9STRA</name>
<dbReference type="Gene3D" id="3.40.50.1820">
    <property type="entry name" value="alpha/beta hydrolase"/>
    <property type="match status" value="1"/>
</dbReference>
<dbReference type="Pfam" id="PF01738">
    <property type="entry name" value="DLH"/>
    <property type="match status" value="1"/>
</dbReference>
<dbReference type="EMBL" id="KV784353">
    <property type="protein sequence ID" value="OEU21688.1"/>
    <property type="molecule type" value="Genomic_DNA"/>
</dbReference>
<evidence type="ECO:0000313" key="3">
    <source>
        <dbReference type="EMBL" id="OEU21688.1"/>
    </source>
</evidence>
<gene>
    <name evidence="3" type="ORF">FRACYDRAFT_223132</name>
</gene>
<dbReference type="KEGG" id="fcy:FRACYDRAFT_223132"/>
<organism evidence="3 4">
    <name type="scientific">Fragilariopsis cylindrus CCMP1102</name>
    <dbReference type="NCBI Taxonomy" id="635003"/>
    <lineage>
        <taxon>Eukaryota</taxon>
        <taxon>Sar</taxon>
        <taxon>Stramenopiles</taxon>
        <taxon>Ochrophyta</taxon>
        <taxon>Bacillariophyta</taxon>
        <taxon>Bacillariophyceae</taxon>
        <taxon>Bacillariophycidae</taxon>
        <taxon>Bacillariales</taxon>
        <taxon>Bacillariaceae</taxon>
        <taxon>Fragilariopsis</taxon>
    </lineage>
</organism>
<dbReference type="PROSITE" id="PS50800">
    <property type="entry name" value="SAP"/>
    <property type="match status" value="1"/>
</dbReference>
<feature type="domain" description="SAP" evidence="2">
    <location>
        <begin position="59"/>
        <end position="93"/>
    </location>
</feature>
<dbReference type="SMART" id="SM00513">
    <property type="entry name" value="SAP"/>
    <property type="match status" value="1"/>
</dbReference>
<dbReference type="InterPro" id="IPR029058">
    <property type="entry name" value="AB_hydrolase_fold"/>
</dbReference>
<dbReference type="Gene3D" id="1.10.720.30">
    <property type="entry name" value="SAP domain"/>
    <property type="match status" value="1"/>
</dbReference>
<dbReference type="InParanoid" id="A0A1E7FU59"/>
<reference evidence="3 4" key="1">
    <citation type="submission" date="2016-09" db="EMBL/GenBank/DDBJ databases">
        <title>Extensive genetic diversity and differential bi-allelic expression allows diatom success in the polar Southern Ocean.</title>
        <authorList>
            <consortium name="DOE Joint Genome Institute"/>
            <person name="Mock T."/>
            <person name="Otillar R.P."/>
            <person name="Strauss J."/>
            <person name="Dupont C."/>
            <person name="Frickenhaus S."/>
            <person name="Maumus F."/>
            <person name="Mcmullan M."/>
            <person name="Sanges R."/>
            <person name="Schmutz J."/>
            <person name="Toseland A."/>
            <person name="Valas R."/>
            <person name="Veluchamy A."/>
            <person name="Ward B.J."/>
            <person name="Allen A."/>
            <person name="Barry K."/>
            <person name="Falciatore A."/>
            <person name="Ferrante M."/>
            <person name="Fortunato A.E."/>
            <person name="Gloeckner G."/>
            <person name="Gruber A."/>
            <person name="Hipkin R."/>
            <person name="Janech M."/>
            <person name="Kroth P."/>
            <person name="Leese F."/>
            <person name="Lindquist E."/>
            <person name="Lyon B.R."/>
            <person name="Martin J."/>
            <person name="Mayer C."/>
            <person name="Parker M."/>
            <person name="Quesneville H."/>
            <person name="Raymond J."/>
            <person name="Uhlig C."/>
            <person name="Valentin K.U."/>
            <person name="Worden A.Z."/>
            <person name="Armbrust E.V."/>
            <person name="Bowler C."/>
            <person name="Green B."/>
            <person name="Moulton V."/>
            <person name="Van Oosterhout C."/>
            <person name="Grigoriev I."/>
        </authorList>
    </citation>
    <scope>NUCLEOTIDE SEQUENCE [LARGE SCALE GENOMIC DNA]</scope>
    <source>
        <strain evidence="3 4">CCMP1102</strain>
    </source>
</reference>
<evidence type="ECO:0000313" key="4">
    <source>
        <dbReference type="Proteomes" id="UP000095751"/>
    </source>
</evidence>
<dbReference type="PANTHER" id="PTHR17630:SF44">
    <property type="entry name" value="PROTEIN AIM2"/>
    <property type="match status" value="1"/>
</dbReference>
<dbReference type="Proteomes" id="UP000095751">
    <property type="component" value="Unassembled WGS sequence"/>
</dbReference>